<reference evidence="2" key="1">
    <citation type="journal article" date="2019" name="Int. J. Syst. Evol. Microbiol.">
        <title>The Global Catalogue of Microorganisms (GCM) 10K type strain sequencing project: providing services to taxonomists for standard genome sequencing and annotation.</title>
        <authorList>
            <consortium name="The Broad Institute Genomics Platform"/>
            <consortium name="The Broad Institute Genome Sequencing Center for Infectious Disease"/>
            <person name="Wu L."/>
            <person name="Ma J."/>
        </authorList>
    </citation>
    <scope>NUCLEOTIDE SEQUENCE [LARGE SCALE GENOMIC DNA]</scope>
    <source>
        <strain evidence="2">CGMCC 1.7656</strain>
    </source>
</reference>
<dbReference type="Proteomes" id="UP000620064">
    <property type="component" value="Unassembled WGS sequence"/>
</dbReference>
<evidence type="ECO:0000313" key="2">
    <source>
        <dbReference type="Proteomes" id="UP000620064"/>
    </source>
</evidence>
<gene>
    <name evidence="1" type="ORF">GCM10010992_14360</name>
</gene>
<protein>
    <recommendedName>
        <fullName evidence="3">Cytochrome c domain-containing protein</fullName>
    </recommendedName>
</protein>
<dbReference type="InterPro" id="IPR036909">
    <property type="entry name" value="Cyt_c-like_dom_sf"/>
</dbReference>
<evidence type="ECO:0000313" key="1">
    <source>
        <dbReference type="EMBL" id="GGP03958.1"/>
    </source>
</evidence>
<dbReference type="Gene3D" id="1.10.760.10">
    <property type="entry name" value="Cytochrome c-like domain"/>
    <property type="match status" value="1"/>
</dbReference>
<organism evidence="1 2">
    <name type="scientific">Cloacibacterium rupense</name>
    <dbReference type="NCBI Taxonomy" id="517423"/>
    <lineage>
        <taxon>Bacteria</taxon>
        <taxon>Pseudomonadati</taxon>
        <taxon>Bacteroidota</taxon>
        <taxon>Flavobacteriia</taxon>
        <taxon>Flavobacteriales</taxon>
        <taxon>Weeksellaceae</taxon>
    </lineage>
</organism>
<dbReference type="PROSITE" id="PS51257">
    <property type="entry name" value="PROKAR_LIPOPROTEIN"/>
    <property type="match status" value="1"/>
</dbReference>
<dbReference type="EMBL" id="BMLV01000002">
    <property type="protein sequence ID" value="GGP03958.1"/>
    <property type="molecule type" value="Genomic_DNA"/>
</dbReference>
<keyword evidence="2" id="KW-1185">Reference proteome</keyword>
<evidence type="ECO:0008006" key="3">
    <source>
        <dbReference type="Google" id="ProtNLM"/>
    </source>
</evidence>
<dbReference type="RefSeq" id="WP_188617392.1">
    <property type="nucleotide sequence ID" value="NZ_BMLV01000002.1"/>
</dbReference>
<comment type="caution">
    <text evidence="1">The sequence shown here is derived from an EMBL/GenBank/DDBJ whole genome shotgun (WGS) entry which is preliminary data.</text>
</comment>
<dbReference type="SUPFAM" id="SSF46626">
    <property type="entry name" value="Cytochrome c"/>
    <property type="match status" value="1"/>
</dbReference>
<sequence>MKKIILFAIIAVGFIACTSQKTNKGTATKTPIKTTTPANENMAQGKVLFENNCGKCHDLPTVEKFNDEKWKSIVDWMAPKAKLTSQQADMVYLYVSNSN</sequence>
<name>A0ABQ2NJZ3_9FLAO</name>
<proteinExistence type="predicted"/>
<accession>A0ABQ2NJZ3</accession>